<dbReference type="InterPro" id="IPR002554">
    <property type="entry name" value="PP2A_B56"/>
</dbReference>
<dbReference type="GO" id="GO:0000159">
    <property type="term" value="C:protein phosphatase type 2A complex"/>
    <property type="evidence" value="ECO:0007669"/>
    <property type="project" value="InterPro"/>
</dbReference>
<dbReference type="InterPro" id="IPR016024">
    <property type="entry name" value="ARM-type_fold"/>
</dbReference>
<accession>A0AAV5LME5</accession>
<dbReference type="GO" id="GO:0007165">
    <property type="term" value="P:signal transduction"/>
    <property type="evidence" value="ECO:0007669"/>
    <property type="project" value="InterPro"/>
</dbReference>
<dbReference type="PANTHER" id="PTHR10257:SF3">
    <property type="entry name" value="SERINE_THREONINE-PROTEIN PHOSPHATASE 2A 56 KDA REGULATORY SUBUNIT GAMMA ISOFORM"/>
    <property type="match status" value="1"/>
</dbReference>
<comment type="caution">
    <text evidence="1">The sequence shown here is derived from an EMBL/GenBank/DDBJ whole genome shotgun (WGS) entry which is preliminary data.</text>
</comment>
<dbReference type="Proteomes" id="UP001054252">
    <property type="component" value="Unassembled WGS sequence"/>
</dbReference>
<organism evidence="1 2">
    <name type="scientific">Rubroshorea leprosula</name>
    <dbReference type="NCBI Taxonomy" id="152421"/>
    <lineage>
        <taxon>Eukaryota</taxon>
        <taxon>Viridiplantae</taxon>
        <taxon>Streptophyta</taxon>
        <taxon>Embryophyta</taxon>
        <taxon>Tracheophyta</taxon>
        <taxon>Spermatophyta</taxon>
        <taxon>Magnoliopsida</taxon>
        <taxon>eudicotyledons</taxon>
        <taxon>Gunneridae</taxon>
        <taxon>Pentapetalae</taxon>
        <taxon>rosids</taxon>
        <taxon>malvids</taxon>
        <taxon>Malvales</taxon>
        <taxon>Dipterocarpaceae</taxon>
        <taxon>Rubroshorea</taxon>
    </lineage>
</organism>
<dbReference type="Gene3D" id="1.25.10.10">
    <property type="entry name" value="Leucine-rich Repeat Variant"/>
    <property type="match status" value="1"/>
</dbReference>
<dbReference type="AlphaFoldDB" id="A0AAV5LME5"/>
<sequence>MTEENLPRIRDVPVENRGDAFLNKLRRCLEIVDFKRFIEHFKVKQSLFDVRQSGVASAEILDMIETIFERDDILKELSDYVPTLESLSEDAVCIIRKILRANIFRPFPSPTAVVSEEENESSMEFYGPGDKRPLVEGSWVHLQCIYEFFQKIVDAGLLRDDHIDDSFITWFFNTAVEADDSREACFVADLLPSFWAKFPQKQLAIWRTVRSNLSRFVCPDRQSYIPSAVSSLLRFVSDRIPEWSVPLQEEHTHFLRLVLIPMHKIKSYPYFSHWLQMCLVRFMEKDSSLVNLIFEGILSGDPTPSTSESCLLDELKYLMKFSTIKEINQPNAQLLFRRTANGLRGSDVKVAKKALDIASFNRFLELAKLHKEASIPVMILALQNAVNYSRNSSVPIIAKHILKKLYDVEKDVSWKLEDEEKKTKRTRI</sequence>
<dbReference type="EMBL" id="BPVZ01000129">
    <property type="protein sequence ID" value="GKV38599.1"/>
    <property type="molecule type" value="Genomic_DNA"/>
</dbReference>
<keyword evidence="2" id="KW-1185">Reference proteome</keyword>
<dbReference type="SUPFAM" id="SSF48371">
    <property type="entry name" value="ARM repeat"/>
    <property type="match status" value="1"/>
</dbReference>
<name>A0AAV5LME5_9ROSI</name>
<proteinExistence type="predicted"/>
<dbReference type="InterPro" id="IPR011989">
    <property type="entry name" value="ARM-like"/>
</dbReference>
<evidence type="ECO:0000313" key="1">
    <source>
        <dbReference type="EMBL" id="GKV38599.1"/>
    </source>
</evidence>
<reference evidence="1 2" key="1">
    <citation type="journal article" date="2021" name="Commun. Biol.">
        <title>The genome of Shorea leprosula (Dipterocarpaceae) highlights the ecological relevance of drought in aseasonal tropical rainforests.</title>
        <authorList>
            <person name="Ng K.K.S."/>
            <person name="Kobayashi M.J."/>
            <person name="Fawcett J.A."/>
            <person name="Hatakeyama M."/>
            <person name="Paape T."/>
            <person name="Ng C.H."/>
            <person name="Ang C.C."/>
            <person name="Tnah L.H."/>
            <person name="Lee C.T."/>
            <person name="Nishiyama T."/>
            <person name="Sese J."/>
            <person name="O'Brien M.J."/>
            <person name="Copetti D."/>
            <person name="Mohd Noor M.I."/>
            <person name="Ong R.C."/>
            <person name="Putra M."/>
            <person name="Sireger I.Z."/>
            <person name="Indrioko S."/>
            <person name="Kosugi Y."/>
            <person name="Izuno A."/>
            <person name="Isagi Y."/>
            <person name="Lee S.L."/>
            <person name="Shimizu K.K."/>
        </authorList>
    </citation>
    <scope>NUCLEOTIDE SEQUENCE [LARGE SCALE GENOMIC DNA]</scope>
    <source>
        <strain evidence="1">214</strain>
    </source>
</reference>
<gene>
    <name evidence="1" type="ORF">SLEP1_g46489</name>
</gene>
<evidence type="ECO:0000313" key="2">
    <source>
        <dbReference type="Proteomes" id="UP001054252"/>
    </source>
</evidence>
<dbReference type="Pfam" id="PF01603">
    <property type="entry name" value="B56"/>
    <property type="match status" value="1"/>
</dbReference>
<dbReference type="GO" id="GO:0019888">
    <property type="term" value="F:protein phosphatase regulator activity"/>
    <property type="evidence" value="ECO:0007669"/>
    <property type="project" value="InterPro"/>
</dbReference>
<dbReference type="PANTHER" id="PTHR10257">
    <property type="entry name" value="SERINE/THREONINE PROTEIN PHOSPHATASE 2A PP2A REGULATORY SUBUNIT B"/>
    <property type="match status" value="1"/>
</dbReference>
<protein>
    <submittedName>
        <fullName evidence="1">Uncharacterized protein</fullName>
    </submittedName>
</protein>